<protein>
    <submittedName>
        <fullName evidence="1">Uncharacterized protein</fullName>
    </submittedName>
</protein>
<dbReference type="RefSeq" id="WP_008769616.1">
    <property type="nucleotide sequence ID" value="NZ_JGDB01000232.1"/>
</dbReference>
<dbReference type="PATRIC" id="fig|1339316.3.peg.3450"/>
<dbReference type="Proteomes" id="UP000020773">
    <property type="component" value="Unassembled WGS sequence"/>
</dbReference>
<organism evidence="1 2">
    <name type="scientific">Bacteroides fragilis str. 3998T(B)3</name>
    <dbReference type="NCBI Taxonomy" id="1339316"/>
    <lineage>
        <taxon>Bacteria</taxon>
        <taxon>Pseudomonadati</taxon>
        <taxon>Bacteroidota</taxon>
        <taxon>Bacteroidia</taxon>
        <taxon>Bacteroidales</taxon>
        <taxon>Bacteroidaceae</taxon>
        <taxon>Bacteroides</taxon>
    </lineage>
</organism>
<sequence>MNRNVKGKSRIRKLAKEQLSYVLFIETLSAPQTINQDMLLVINRLSNLES</sequence>
<accession>A0A015U4K0</accession>
<dbReference type="AlphaFoldDB" id="A0A015U4K0"/>
<name>A0A015U4K0_BACFG</name>
<gene>
    <name evidence="1" type="ORF">M125_3640</name>
</gene>
<comment type="caution">
    <text evidence="1">The sequence shown here is derived from an EMBL/GenBank/DDBJ whole genome shotgun (WGS) entry which is preliminary data.</text>
</comment>
<evidence type="ECO:0000313" key="2">
    <source>
        <dbReference type="Proteomes" id="UP000020773"/>
    </source>
</evidence>
<dbReference type="EMBL" id="JGDB01000232">
    <property type="protein sequence ID" value="EXY89722.1"/>
    <property type="molecule type" value="Genomic_DNA"/>
</dbReference>
<proteinExistence type="predicted"/>
<evidence type="ECO:0000313" key="1">
    <source>
        <dbReference type="EMBL" id="EXY89722.1"/>
    </source>
</evidence>
<reference evidence="1 2" key="1">
    <citation type="submission" date="2014-02" db="EMBL/GenBank/DDBJ databases">
        <authorList>
            <person name="Sears C."/>
            <person name="Carroll K."/>
            <person name="Sack B.R."/>
            <person name="Qadri F."/>
            <person name="Myers L.L."/>
            <person name="Chung G.-T."/>
            <person name="Escheverria P."/>
            <person name="Fraser C.M."/>
            <person name="Sadzewicz L."/>
            <person name="Shefchek K.A."/>
            <person name="Tallon L."/>
            <person name="Das S.P."/>
            <person name="Daugherty S."/>
            <person name="Mongodin E.F."/>
        </authorList>
    </citation>
    <scope>NUCLEOTIDE SEQUENCE [LARGE SCALE GENOMIC DNA]</scope>
    <source>
        <strain evidence="2">3998T(B)3</strain>
    </source>
</reference>